<evidence type="ECO:0000313" key="3">
    <source>
        <dbReference type="Proteomes" id="UP000623129"/>
    </source>
</evidence>
<organism evidence="2 3">
    <name type="scientific">Carex littledalei</name>
    <dbReference type="NCBI Taxonomy" id="544730"/>
    <lineage>
        <taxon>Eukaryota</taxon>
        <taxon>Viridiplantae</taxon>
        <taxon>Streptophyta</taxon>
        <taxon>Embryophyta</taxon>
        <taxon>Tracheophyta</taxon>
        <taxon>Spermatophyta</taxon>
        <taxon>Magnoliopsida</taxon>
        <taxon>Liliopsida</taxon>
        <taxon>Poales</taxon>
        <taxon>Cyperaceae</taxon>
        <taxon>Cyperoideae</taxon>
        <taxon>Cariceae</taxon>
        <taxon>Carex</taxon>
        <taxon>Carex subgen. Euthyceras</taxon>
    </lineage>
</organism>
<evidence type="ECO:0000313" key="2">
    <source>
        <dbReference type="EMBL" id="KAF3329733.1"/>
    </source>
</evidence>
<protein>
    <submittedName>
        <fullName evidence="2">Uncharacterized protein</fullName>
    </submittedName>
</protein>
<dbReference type="AlphaFoldDB" id="A0A833QX51"/>
<comment type="caution">
    <text evidence="2">The sequence shown here is derived from an EMBL/GenBank/DDBJ whole genome shotgun (WGS) entry which is preliminary data.</text>
</comment>
<keyword evidence="3" id="KW-1185">Reference proteome</keyword>
<gene>
    <name evidence="2" type="ORF">FCM35_KLT05064</name>
</gene>
<accession>A0A833QX51</accession>
<sequence>MPTSQTQSHGSIMETSFALFTIYLLSSVLSRLPINSFDESCTPKIVDPVEDHKPECIELDSSEVPRFDESSSSTSSTEEQEKIMKELEEMDHEEFCRLLKRFGSVQSDGFMSFYEVLSFWRSKENLSRGKWHLD</sequence>
<evidence type="ECO:0000256" key="1">
    <source>
        <dbReference type="SAM" id="MobiDB-lite"/>
    </source>
</evidence>
<reference evidence="2" key="1">
    <citation type="submission" date="2020-01" db="EMBL/GenBank/DDBJ databases">
        <title>Genome sequence of Kobresia littledalei, the first chromosome-level genome in the family Cyperaceae.</title>
        <authorList>
            <person name="Qu G."/>
        </authorList>
    </citation>
    <scope>NUCLEOTIDE SEQUENCE</scope>
    <source>
        <strain evidence="2">C.B.Clarke</strain>
        <tissue evidence="2">Leaf</tissue>
    </source>
</reference>
<name>A0A833QX51_9POAL</name>
<dbReference type="EMBL" id="SWLB01000014">
    <property type="protein sequence ID" value="KAF3329733.1"/>
    <property type="molecule type" value="Genomic_DNA"/>
</dbReference>
<feature type="region of interest" description="Disordered" evidence="1">
    <location>
        <begin position="60"/>
        <end position="82"/>
    </location>
</feature>
<proteinExistence type="predicted"/>
<dbReference type="Proteomes" id="UP000623129">
    <property type="component" value="Unassembled WGS sequence"/>
</dbReference>